<feature type="domain" description="ShKT" evidence="2">
    <location>
        <begin position="198"/>
        <end position="236"/>
    </location>
</feature>
<comment type="caution">
    <text evidence="3">The sequence shown here is derived from an EMBL/GenBank/DDBJ whole genome shotgun (WGS) entry which is preliminary data.</text>
</comment>
<dbReference type="Proteomes" id="UP001175271">
    <property type="component" value="Unassembled WGS sequence"/>
</dbReference>
<feature type="signal peptide" evidence="1">
    <location>
        <begin position="1"/>
        <end position="17"/>
    </location>
</feature>
<dbReference type="AlphaFoldDB" id="A0AA39IR33"/>
<evidence type="ECO:0000259" key="2">
    <source>
        <dbReference type="SMART" id="SM00254"/>
    </source>
</evidence>
<feature type="chain" id="PRO_5041384032" description="ShKT domain-containing protein" evidence="1">
    <location>
        <begin position="18"/>
        <end position="236"/>
    </location>
</feature>
<dbReference type="Gene3D" id="1.10.10.1870">
    <property type="entry name" value="ShTK domain-like"/>
    <property type="match status" value="1"/>
</dbReference>
<dbReference type="InterPro" id="IPR003582">
    <property type="entry name" value="ShKT_dom"/>
</dbReference>
<dbReference type="Pfam" id="PF01549">
    <property type="entry name" value="ShK"/>
    <property type="match status" value="2"/>
</dbReference>
<protein>
    <recommendedName>
        <fullName evidence="2">ShKT domain-containing protein</fullName>
    </recommendedName>
</protein>
<reference evidence="3" key="1">
    <citation type="submission" date="2023-06" db="EMBL/GenBank/DDBJ databases">
        <title>Genomic analysis of the entomopathogenic nematode Steinernema hermaphroditum.</title>
        <authorList>
            <person name="Schwarz E.M."/>
            <person name="Heppert J.K."/>
            <person name="Baniya A."/>
            <person name="Schwartz H.T."/>
            <person name="Tan C.-H."/>
            <person name="Antoshechkin I."/>
            <person name="Sternberg P.W."/>
            <person name="Goodrich-Blair H."/>
            <person name="Dillman A.R."/>
        </authorList>
    </citation>
    <scope>NUCLEOTIDE SEQUENCE</scope>
    <source>
        <strain evidence="3">PS9179</strain>
        <tissue evidence="3">Whole animal</tissue>
    </source>
</reference>
<keyword evidence="4" id="KW-1185">Reference proteome</keyword>
<sequence length="236" mass="24737">MFSKVVIISTLLVFASAQETTPTTVAAGGSTVAPGPARCTDSAGNLLPTAQSCPDVSPDCASVFKTAATASPAARDPMCDMELLKETALKCSKTCAICCENPNYNCGDAKGYETLCPTWKSTCGSNDTSVQNVMAKYFCRDALPDCSKMGVLCNDITAGPIWKQQCARTCNSCPDTAAPAPPPAVVRPSPSGQCGASTCGDTRTGCSTFIRNGFCTNTWYEQAFRCKTCGRSCGWC</sequence>
<dbReference type="PANTHER" id="PTHR21724">
    <property type="entry name" value="SHKT DOMAIN-CONTAINING PROTEIN"/>
    <property type="match status" value="1"/>
</dbReference>
<name>A0AA39IR33_9BILA</name>
<organism evidence="3 4">
    <name type="scientific">Steinernema hermaphroditum</name>
    <dbReference type="NCBI Taxonomy" id="289476"/>
    <lineage>
        <taxon>Eukaryota</taxon>
        <taxon>Metazoa</taxon>
        <taxon>Ecdysozoa</taxon>
        <taxon>Nematoda</taxon>
        <taxon>Chromadorea</taxon>
        <taxon>Rhabditida</taxon>
        <taxon>Tylenchina</taxon>
        <taxon>Panagrolaimomorpha</taxon>
        <taxon>Strongyloidoidea</taxon>
        <taxon>Steinernematidae</taxon>
        <taxon>Steinernema</taxon>
    </lineage>
</organism>
<evidence type="ECO:0000256" key="1">
    <source>
        <dbReference type="SAM" id="SignalP"/>
    </source>
</evidence>
<dbReference type="PANTHER" id="PTHR21724:SF109">
    <property type="entry name" value="SHKT DOMAIN-CONTAINING PROTEIN"/>
    <property type="match status" value="1"/>
</dbReference>
<dbReference type="EMBL" id="JAUCMV010000001">
    <property type="protein sequence ID" value="KAK0427543.1"/>
    <property type="molecule type" value="Genomic_DNA"/>
</dbReference>
<feature type="domain" description="ShKT" evidence="2">
    <location>
        <begin position="52"/>
        <end position="99"/>
    </location>
</feature>
<dbReference type="SMART" id="SM00254">
    <property type="entry name" value="ShKT"/>
    <property type="match status" value="3"/>
</dbReference>
<evidence type="ECO:0000313" key="3">
    <source>
        <dbReference type="EMBL" id="KAK0427543.1"/>
    </source>
</evidence>
<evidence type="ECO:0000313" key="4">
    <source>
        <dbReference type="Proteomes" id="UP001175271"/>
    </source>
</evidence>
<gene>
    <name evidence="3" type="ORF">QR680_010283</name>
</gene>
<keyword evidence="1" id="KW-0732">Signal</keyword>
<feature type="domain" description="ShKT" evidence="2">
    <location>
        <begin position="138"/>
        <end position="174"/>
    </location>
</feature>
<proteinExistence type="predicted"/>
<accession>A0AA39IR33</accession>